<evidence type="ECO:0000256" key="2">
    <source>
        <dbReference type="SAM" id="SignalP"/>
    </source>
</evidence>
<dbReference type="Proteomes" id="UP000831785">
    <property type="component" value="Chromosome"/>
</dbReference>
<organism evidence="3 4">
    <name type="scientific">Hymenobacter cellulosivorans</name>
    <dbReference type="NCBI Taxonomy" id="2932249"/>
    <lineage>
        <taxon>Bacteria</taxon>
        <taxon>Pseudomonadati</taxon>
        <taxon>Bacteroidota</taxon>
        <taxon>Cytophagia</taxon>
        <taxon>Cytophagales</taxon>
        <taxon>Hymenobacteraceae</taxon>
        <taxon>Hymenobacter</taxon>
    </lineage>
</organism>
<evidence type="ECO:0000313" key="4">
    <source>
        <dbReference type="Proteomes" id="UP000831785"/>
    </source>
</evidence>
<dbReference type="RefSeq" id="WP_244718968.1">
    <property type="nucleotide sequence ID" value="NZ_CP095049.1"/>
</dbReference>
<protein>
    <recommendedName>
        <fullName evidence="5">Proteophosphoglycan ppg4</fullName>
    </recommendedName>
</protein>
<reference evidence="3 4" key="1">
    <citation type="submission" date="2022-04" db="EMBL/GenBank/DDBJ databases">
        <title>Hymenobacter sp. isolated from the air.</title>
        <authorList>
            <person name="Won M."/>
            <person name="Lee C.-M."/>
            <person name="Woen H.-Y."/>
            <person name="Kwon S.-W."/>
        </authorList>
    </citation>
    <scope>NUCLEOTIDE SEQUENCE [LARGE SCALE GENOMIC DNA]</scope>
    <source>
        <strain evidence="4">5116 S-27</strain>
    </source>
</reference>
<sequence>MKLTLVFAALLAGTMGTAAAQSGNSSPNTTTPQTKQAGAKTEASTRRPMNTTPATGPTRASRSSSTMKSAQQGSASGSTNSETVGKNSRGKSSTGAAKKPATTEQ</sequence>
<accession>A0ABY4FC02</accession>
<name>A0ABY4FC02_9BACT</name>
<gene>
    <name evidence="3" type="ORF">MUN80_02060</name>
</gene>
<feature type="compositionally biased region" description="Polar residues" evidence="1">
    <location>
        <begin position="21"/>
        <end position="36"/>
    </location>
</feature>
<keyword evidence="2" id="KW-0732">Signal</keyword>
<feature type="compositionally biased region" description="Polar residues" evidence="1">
    <location>
        <begin position="47"/>
        <end position="95"/>
    </location>
</feature>
<dbReference type="EMBL" id="CP095049">
    <property type="protein sequence ID" value="UOQ53553.1"/>
    <property type="molecule type" value="Genomic_DNA"/>
</dbReference>
<feature type="signal peptide" evidence="2">
    <location>
        <begin position="1"/>
        <end position="20"/>
    </location>
</feature>
<proteinExistence type="predicted"/>
<feature type="chain" id="PRO_5046486185" description="Proteophosphoglycan ppg4" evidence="2">
    <location>
        <begin position="21"/>
        <end position="105"/>
    </location>
</feature>
<keyword evidence="4" id="KW-1185">Reference proteome</keyword>
<feature type="region of interest" description="Disordered" evidence="1">
    <location>
        <begin position="17"/>
        <end position="105"/>
    </location>
</feature>
<evidence type="ECO:0008006" key="5">
    <source>
        <dbReference type="Google" id="ProtNLM"/>
    </source>
</evidence>
<evidence type="ECO:0000313" key="3">
    <source>
        <dbReference type="EMBL" id="UOQ53553.1"/>
    </source>
</evidence>
<evidence type="ECO:0000256" key="1">
    <source>
        <dbReference type="SAM" id="MobiDB-lite"/>
    </source>
</evidence>